<dbReference type="InterPro" id="IPR018265">
    <property type="entry name" value="Ribosomal_bL35_CS"/>
</dbReference>
<protein>
    <submittedName>
        <fullName evidence="4">Lsu ribosomal protein l35p</fullName>
    </submittedName>
</protein>
<dbReference type="InterPro" id="IPR037229">
    <property type="entry name" value="Ribosomal_bL35_sf"/>
</dbReference>
<evidence type="ECO:0000313" key="4">
    <source>
        <dbReference type="EMBL" id="KUG23577.1"/>
    </source>
</evidence>
<keyword evidence="3" id="KW-0687">Ribonucleoprotein</keyword>
<dbReference type="HAMAP" id="MF_00514">
    <property type="entry name" value="Ribosomal_bL35"/>
    <property type="match status" value="1"/>
</dbReference>
<dbReference type="InterPro" id="IPR001706">
    <property type="entry name" value="Ribosomal_bL35"/>
</dbReference>
<dbReference type="InterPro" id="IPR021137">
    <property type="entry name" value="Ribosomal_bL35-like"/>
</dbReference>
<dbReference type="PANTHER" id="PTHR33343">
    <property type="entry name" value="54S RIBOSOMAL PROTEIN BL35M"/>
    <property type="match status" value="1"/>
</dbReference>
<dbReference type="GO" id="GO:0006412">
    <property type="term" value="P:translation"/>
    <property type="evidence" value="ECO:0007669"/>
    <property type="project" value="InterPro"/>
</dbReference>
<dbReference type="PROSITE" id="PS00936">
    <property type="entry name" value="RIBOSOMAL_L35"/>
    <property type="match status" value="1"/>
</dbReference>
<comment type="caution">
    <text evidence="4">The sequence shown here is derived from an EMBL/GenBank/DDBJ whole genome shotgun (WGS) entry which is preliminary data.</text>
</comment>
<dbReference type="FunFam" id="4.10.410.60:FF:000001">
    <property type="entry name" value="50S ribosomal protein L35"/>
    <property type="match status" value="1"/>
</dbReference>
<keyword evidence="2 4" id="KW-0689">Ribosomal protein</keyword>
<dbReference type="AlphaFoldDB" id="A0A0W8FS34"/>
<evidence type="ECO:0000256" key="3">
    <source>
        <dbReference type="ARBA" id="ARBA00023274"/>
    </source>
</evidence>
<dbReference type="NCBIfam" id="TIGR00001">
    <property type="entry name" value="rpmI_bact"/>
    <property type="match status" value="1"/>
</dbReference>
<dbReference type="Gene3D" id="4.10.410.60">
    <property type="match status" value="1"/>
</dbReference>
<sequence length="65" mass="7416">MPKLKTHRGAAKRFSLTAKGKVKRSKAFASHILTKKTTKRKRSLRKATLVDQANQKAIKRLIPYL</sequence>
<gene>
    <name evidence="4" type="ORF">ASZ90_006625</name>
</gene>
<evidence type="ECO:0000256" key="2">
    <source>
        <dbReference type="ARBA" id="ARBA00022980"/>
    </source>
</evidence>
<proteinExistence type="inferred from homology"/>
<evidence type="ECO:0000256" key="1">
    <source>
        <dbReference type="ARBA" id="ARBA00006598"/>
    </source>
</evidence>
<dbReference type="SUPFAM" id="SSF143034">
    <property type="entry name" value="L35p-like"/>
    <property type="match status" value="1"/>
</dbReference>
<dbReference type="Pfam" id="PF01632">
    <property type="entry name" value="Ribosomal_L35p"/>
    <property type="match status" value="1"/>
</dbReference>
<reference evidence="4" key="1">
    <citation type="journal article" date="2015" name="Proc. Natl. Acad. Sci. U.S.A.">
        <title>Networks of energetic and metabolic interactions define dynamics in microbial communities.</title>
        <authorList>
            <person name="Embree M."/>
            <person name="Liu J.K."/>
            <person name="Al-Bassam M.M."/>
            <person name="Zengler K."/>
        </authorList>
    </citation>
    <scope>NUCLEOTIDE SEQUENCE</scope>
</reference>
<dbReference type="PRINTS" id="PR00064">
    <property type="entry name" value="RIBOSOMALL35"/>
</dbReference>
<dbReference type="PANTHER" id="PTHR33343:SF1">
    <property type="entry name" value="LARGE RIBOSOMAL SUBUNIT PROTEIN BL35M"/>
    <property type="match status" value="1"/>
</dbReference>
<comment type="similarity">
    <text evidence="1">Belongs to the bacterial ribosomal protein bL35 family.</text>
</comment>
<dbReference type="GO" id="GO:0022625">
    <property type="term" value="C:cytosolic large ribosomal subunit"/>
    <property type="evidence" value="ECO:0007669"/>
    <property type="project" value="TreeGrafter"/>
</dbReference>
<dbReference type="EMBL" id="LNQE01000898">
    <property type="protein sequence ID" value="KUG23577.1"/>
    <property type="molecule type" value="Genomic_DNA"/>
</dbReference>
<organism evidence="4">
    <name type="scientific">hydrocarbon metagenome</name>
    <dbReference type="NCBI Taxonomy" id="938273"/>
    <lineage>
        <taxon>unclassified sequences</taxon>
        <taxon>metagenomes</taxon>
        <taxon>ecological metagenomes</taxon>
    </lineage>
</organism>
<accession>A0A0W8FS34</accession>
<name>A0A0W8FS34_9ZZZZ</name>
<dbReference type="GO" id="GO:0003735">
    <property type="term" value="F:structural constituent of ribosome"/>
    <property type="evidence" value="ECO:0007669"/>
    <property type="project" value="InterPro"/>
</dbReference>